<name>A0A679FKQ1_9BACL</name>
<protein>
    <submittedName>
        <fullName evidence="2">Uncharacterized protein</fullName>
    </submittedName>
</protein>
<dbReference type="Gene3D" id="3.10.450.420">
    <property type="match status" value="1"/>
</dbReference>
<dbReference type="AlphaFoldDB" id="A0A679FKQ1"/>
<dbReference type="Pfam" id="PF16800">
    <property type="entry name" value="Endopep_inhib"/>
    <property type="match status" value="1"/>
</dbReference>
<dbReference type="Proteomes" id="UP000501421">
    <property type="component" value="Chromosome"/>
</dbReference>
<keyword evidence="3" id="KW-1185">Reference proteome</keyword>
<evidence type="ECO:0000313" key="3">
    <source>
        <dbReference type="Proteomes" id="UP000501421"/>
    </source>
</evidence>
<evidence type="ECO:0000256" key="1">
    <source>
        <dbReference type="SAM" id="SignalP"/>
    </source>
</evidence>
<dbReference type="EMBL" id="AP022557">
    <property type="protein sequence ID" value="BBW96440.1"/>
    <property type="molecule type" value="Genomic_DNA"/>
</dbReference>
<reference evidence="3" key="1">
    <citation type="journal article" date="2020" name="Microbiol. Resour. Announc.">
        <title>Complete Genome Sequence of Geobacillus sp. Strain E55-1, Isolated from Mine Geyser in Japan.</title>
        <authorList>
            <person name="Miyazaki K."/>
            <person name="Hase E."/>
            <person name="Tokito N."/>
        </authorList>
    </citation>
    <scope>NUCLEOTIDE SEQUENCE [LARGE SCALE GENOMIC DNA]</scope>
    <source>
        <strain evidence="3">E55-1</strain>
    </source>
</reference>
<dbReference type="InterPro" id="IPR031841">
    <property type="entry name" value="Endopep_inhib"/>
</dbReference>
<sequence>MKKKILAGCLAVSCGLLSIHPVMSVPVLAAVVKQKEADPTRITALNEKNLISLIVEAEKRYFYADGGGKGETKTFYIKKIQYRYLSVDIGTRKKLLEYLMMTFTKEASESYIRKRFIEYKGRMAQINADTGNSLEFKKTTAKLIKSSSTSKEYQLSVPYSDNQSKPERKIVKLKKVNGVWRIATPPEILF</sequence>
<dbReference type="InterPro" id="IPR053749">
    <property type="entry name" value="TA_system-associated_sf"/>
</dbReference>
<evidence type="ECO:0000313" key="2">
    <source>
        <dbReference type="EMBL" id="BBW96440.1"/>
    </source>
</evidence>
<gene>
    <name evidence="2" type="ORF">GsuE55_12730</name>
</gene>
<organism evidence="2 3">
    <name type="scientific">Geobacillus subterraneus</name>
    <dbReference type="NCBI Taxonomy" id="129338"/>
    <lineage>
        <taxon>Bacteria</taxon>
        <taxon>Bacillati</taxon>
        <taxon>Bacillota</taxon>
        <taxon>Bacilli</taxon>
        <taxon>Bacillales</taxon>
        <taxon>Anoxybacillaceae</taxon>
        <taxon>Geobacillus</taxon>
    </lineage>
</organism>
<feature type="signal peptide" evidence="1">
    <location>
        <begin position="1"/>
        <end position="24"/>
    </location>
</feature>
<proteinExistence type="predicted"/>
<dbReference type="RefSeq" id="WP_051962687.1">
    <property type="nucleotide sequence ID" value="NZ_AP022557.1"/>
</dbReference>
<feature type="chain" id="PRO_5039201767" evidence="1">
    <location>
        <begin position="25"/>
        <end position="190"/>
    </location>
</feature>
<keyword evidence="1" id="KW-0732">Signal</keyword>
<accession>A0A679FKQ1</accession>